<evidence type="ECO:0000313" key="1">
    <source>
        <dbReference type="EMBL" id="GGK75157.1"/>
    </source>
</evidence>
<gene>
    <name evidence="1" type="ORF">GCM10011509_24790</name>
</gene>
<comment type="caution">
    <text evidence="1">The sequence shown here is derived from an EMBL/GenBank/DDBJ whole genome shotgun (WGS) entry which is preliminary data.</text>
</comment>
<keyword evidence="2" id="KW-1185">Reference proteome</keyword>
<dbReference type="Proteomes" id="UP000662111">
    <property type="component" value="Unassembled WGS sequence"/>
</dbReference>
<dbReference type="Pfam" id="PF20555">
    <property type="entry name" value="DUF6767"/>
    <property type="match status" value="1"/>
</dbReference>
<name>A0ABQ2F9S7_9MICO</name>
<accession>A0ABQ2F9S7</accession>
<organism evidence="1 2">
    <name type="scientific">Ornithinimicrobium pekingense</name>
    <dbReference type="NCBI Taxonomy" id="384677"/>
    <lineage>
        <taxon>Bacteria</taxon>
        <taxon>Bacillati</taxon>
        <taxon>Actinomycetota</taxon>
        <taxon>Actinomycetes</taxon>
        <taxon>Micrococcales</taxon>
        <taxon>Ornithinimicrobiaceae</taxon>
        <taxon>Ornithinimicrobium</taxon>
    </lineage>
</organism>
<proteinExistence type="predicted"/>
<evidence type="ECO:0000313" key="2">
    <source>
        <dbReference type="Proteomes" id="UP000662111"/>
    </source>
</evidence>
<protein>
    <submittedName>
        <fullName evidence="1">Uncharacterized protein</fullName>
    </submittedName>
</protein>
<dbReference type="InterPro" id="IPR046658">
    <property type="entry name" value="DUF6767"/>
</dbReference>
<sequence length="67" mass="7174">MERAARTRPSARCPIRPGDACSLCMPGVTGPQDCGLVYLVQDDPEMAAELAARRSSVAQQERLASGR</sequence>
<dbReference type="RefSeq" id="WP_022921775.1">
    <property type="nucleotide sequence ID" value="NZ_BMLB01000005.1"/>
</dbReference>
<dbReference type="EMBL" id="BMLB01000005">
    <property type="protein sequence ID" value="GGK75157.1"/>
    <property type="molecule type" value="Genomic_DNA"/>
</dbReference>
<reference evidence="2" key="1">
    <citation type="journal article" date="2019" name="Int. J. Syst. Evol. Microbiol.">
        <title>The Global Catalogue of Microorganisms (GCM) 10K type strain sequencing project: providing services to taxonomists for standard genome sequencing and annotation.</title>
        <authorList>
            <consortium name="The Broad Institute Genomics Platform"/>
            <consortium name="The Broad Institute Genome Sequencing Center for Infectious Disease"/>
            <person name="Wu L."/>
            <person name="Ma J."/>
        </authorList>
    </citation>
    <scope>NUCLEOTIDE SEQUENCE [LARGE SCALE GENOMIC DNA]</scope>
    <source>
        <strain evidence="2">CGMCC 1.5362</strain>
    </source>
</reference>